<keyword evidence="3" id="KW-1185">Reference proteome</keyword>
<feature type="non-terminal residue" evidence="2">
    <location>
        <position position="1"/>
    </location>
</feature>
<dbReference type="AlphaFoldDB" id="A0A3M2KX90"/>
<sequence length="111" mass="11206">GDDARGPAAPTPPPDEPPSTSVVRAGGRPVLTRESGEVASPADGPRPVEVRPLTLVHAFEDVDPGADTRFGIVAVAGPVTPVAGLESVRDLVAASGWPLLGVVATSRKIKG</sequence>
<gene>
    <name evidence="2" type="ORF">EBO15_43355</name>
</gene>
<reference evidence="2 3" key="1">
    <citation type="submission" date="2018-10" db="EMBL/GenBank/DDBJ databases">
        <title>Isolation from soil.</title>
        <authorList>
            <person name="Hu J."/>
        </authorList>
    </citation>
    <scope>NUCLEOTIDE SEQUENCE [LARGE SCALE GENOMIC DNA]</scope>
    <source>
        <strain evidence="2 3">NEAU-Ht49</strain>
    </source>
</reference>
<dbReference type="Proteomes" id="UP000282674">
    <property type="component" value="Unassembled WGS sequence"/>
</dbReference>
<proteinExistence type="predicted"/>
<organism evidence="2 3">
    <name type="scientific">Actinomadura harenae</name>
    <dbReference type="NCBI Taxonomy" id="2483351"/>
    <lineage>
        <taxon>Bacteria</taxon>
        <taxon>Bacillati</taxon>
        <taxon>Actinomycetota</taxon>
        <taxon>Actinomycetes</taxon>
        <taxon>Streptosporangiales</taxon>
        <taxon>Thermomonosporaceae</taxon>
        <taxon>Actinomadura</taxon>
    </lineage>
</organism>
<evidence type="ECO:0000313" key="3">
    <source>
        <dbReference type="Proteomes" id="UP000282674"/>
    </source>
</evidence>
<protein>
    <submittedName>
        <fullName evidence="2">Uncharacterized protein</fullName>
    </submittedName>
</protein>
<comment type="caution">
    <text evidence="2">The sequence shown here is derived from an EMBL/GenBank/DDBJ whole genome shotgun (WGS) entry which is preliminary data.</text>
</comment>
<dbReference type="RefSeq" id="WP_199745194.1">
    <property type="nucleotide sequence ID" value="NZ_RFFG01000258.1"/>
</dbReference>
<dbReference type="EMBL" id="RFFG01000258">
    <property type="protein sequence ID" value="RMI29060.1"/>
    <property type="molecule type" value="Genomic_DNA"/>
</dbReference>
<evidence type="ECO:0000256" key="1">
    <source>
        <dbReference type="SAM" id="MobiDB-lite"/>
    </source>
</evidence>
<name>A0A3M2KX90_9ACTN</name>
<evidence type="ECO:0000313" key="2">
    <source>
        <dbReference type="EMBL" id="RMI29060.1"/>
    </source>
</evidence>
<feature type="region of interest" description="Disordered" evidence="1">
    <location>
        <begin position="1"/>
        <end position="24"/>
    </location>
</feature>
<accession>A0A3M2KX90</accession>